<dbReference type="Proteomes" id="UP000315295">
    <property type="component" value="Unassembled WGS sequence"/>
</dbReference>
<gene>
    <name evidence="6" type="ORF">C1H46_025172</name>
</gene>
<evidence type="ECO:0000313" key="7">
    <source>
        <dbReference type="Proteomes" id="UP000315295"/>
    </source>
</evidence>
<dbReference type="SMART" id="SM00360">
    <property type="entry name" value="RRM"/>
    <property type="match status" value="1"/>
</dbReference>
<keyword evidence="7" id="KW-1185">Reference proteome</keyword>
<dbReference type="CDD" id="cd00590">
    <property type="entry name" value="RRM_SF"/>
    <property type="match status" value="1"/>
</dbReference>
<dbReference type="GO" id="GO:0005829">
    <property type="term" value="C:cytosol"/>
    <property type="evidence" value="ECO:0007669"/>
    <property type="project" value="TreeGrafter"/>
</dbReference>
<dbReference type="GO" id="GO:0003729">
    <property type="term" value="F:mRNA binding"/>
    <property type="evidence" value="ECO:0007669"/>
    <property type="project" value="TreeGrafter"/>
</dbReference>
<organism evidence="6 7">
    <name type="scientific">Malus baccata</name>
    <name type="common">Siberian crab apple</name>
    <name type="synonym">Pyrus baccata</name>
    <dbReference type="NCBI Taxonomy" id="106549"/>
    <lineage>
        <taxon>Eukaryota</taxon>
        <taxon>Viridiplantae</taxon>
        <taxon>Streptophyta</taxon>
        <taxon>Embryophyta</taxon>
        <taxon>Tracheophyta</taxon>
        <taxon>Spermatophyta</taxon>
        <taxon>Magnoliopsida</taxon>
        <taxon>eudicotyledons</taxon>
        <taxon>Gunneridae</taxon>
        <taxon>Pentapetalae</taxon>
        <taxon>rosids</taxon>
        <taxon>fabids</taxon>
        <taxon>Rosales</taxon>
        <taxon>Rosaceae</taxon>
        <taxon>Amygdaloideae</taxon>
        <taxon>Maleae</taxon>
        <taxon>Malus</taxon>
    </lineage>
</organism>
<dbReference type="FunFam" id="3.10.450.50:FF:000003">
    <property type="entry name" value="Nuclear transport factor 2 family protein"/>
    <property type="match status" value="1"/>
</dbReference>
<comment type="caution">
    <text evidence="6">The sequence shown here is derived from an EMBL/GenBank/DDBJ whole genome shotgun (WGS) entry which is preliminary data.</text>
</comment>
<evidence type="ECO:0000313" key="6">
    <source>
        <dbReference type="EMBL" id="TQD89323.1"/>
    </source>
</evidence>
<feature type="region of interest" description="Disordered" evidence="3">
    <location>
        <begin position="250"/>
        <end position="273"/>
    </location>
</feature>
<name>A0A540LS35_MALBA</name>
<evidence type="ECO:0000256" key="2">
    <source>
        <dbReference type="PROSITE-ProRule" id="PRU00176"/>
    </source>
</evidence>
<feature type="compositionally biased region" description="Basic and acidic residues" evidence="3">
    <location>
        <begin position="366"/>
        <end position="376"/>
    </location>
</feature>
<dbReference type="SUPFAM" id="SSF54928">
    <property type="entry name" value="RNA-binding domain, RBD"/>
    <property type="match status" value="1"/>
</dbReference>
<evidence type="ECO:0000256" key="1">
    <source>
        <dbReference type="ARBA" id="ARBA00022884"/>
    </source>
</evidence>
<keyword evidence="1 2" id="KW-0694">RNA-binding</keyword>
<dbReference type="InterPro" id="IPR002075">
    <property type="entry name" value="NTF2_dom"/>
</dbReference>
<feature type="region of interest" description="Disordered" evidence="3">
    <location>
        <begin position="366"/>
        <end position="500"/>
    </location>
</feature>
<dbReference type="PANTHER" id="PTHR10693">
    <property type="entry name" value="RAS GTPASE-ACTIVATING PROTEIN-BINDING PROTEIN"/>
    <property type="match status" value="1"/>
</dbReference>
<dbReference type="EMBL" id="VIEB01000483">
    <property type="protein sequence ID" value="TQD89323.1"/>
    <property type="molecule type" value="Genomic_DNA"/>
</dbReference>
<accession>A0A540LS35</accession>
<dbReference type="PROSITE" id="PS50102">
    <property type="entry name" value="RRM"/>
    <property type="match status" value="1"/>
</dbReference>
<dbReference type="InterPro" id="IPR012677">
    <property type="entry name" value="Nucleotide-bd_a/b_plait_sf"/>
</dbReference>
<dbReference type="Gene3D" id="3.10.450.50">
    <property type="match status" value="1"/>
</dbReference>
<evidence type="ECO:0000259" key="4">
    <source>
        <dbReference type="PROSITE" id="PS50102"/>
    </source>
</evidence>
<dbReference type="InterPro" id="IPR035979">
    <property type="entry name" value="RBD_domain_sf"/>
</dbReference>
<dbReference type="PROSITE" id="PS50177">
    <property type="entry name" value="NTF2_DOMAIN"/>
    <property type="match status" value="1"/>
</dbReference>
<dbReference type="Pfam" id="PF00076">
    <property type="entry name" value="RRM_1"/>
    <property type="match status" value="1"/>
</dbReference>
<proteinExistence type="predicted"/>
<dbReference type="AlphaFoldDB" id="A0A540LS35"/>
<reference evidence="6 7" key="1">
    <citation type="journal article" date="2019" name="G3 (Bethesda)">
        <title>Sequencing of a Wild Apple (Malus baccata) Genome Unravels the Differences Between Cultivated and Wild Apple Species Regarding Disease Resistance and Cold Tolerance.</title>
        <authorList>
            <person name="Chen X."/>
        </authorList>
    </citation>
    <scope>NUCLEOTIDE SEQUENCE [LARGE SCALE GENOMIC DNA]</scope>
    <source>
        <strain evidence="7">cv. Shandingzi</strain>
        <tissue evidence="6">Leaves</tissue>
    </source>
</reference>
<evidence type="ECO:0008006" key="8">
    <source>
        <dbReference type="Google" id="ProtNLM"/>
    </source>
</evidence>
<dbReference type="SUPFAM" id="SSF54427">
    <property type="entry name" value="NTF2-like"/>
    <property type="match status" value="1"/>
</dbReference>
<feature type="compositionally biased region" description="Low complexity" evidence="3">
    <location>
        <begin position="466"/>
        <end position="475"/>
    </location>
</feature>
<evidence type="ECO:0000256" key="3">
    <source>
        <dbReference type="SAM" id="MobiDB-lite"/>
    </source>
</evidence>
<feature type="compositionally biased region" description="Basic and acidic residues" evidence="3">
    <location>
        <begin position="448"/>
        <end position="461"/>
    </location>
</feature>
<dbReference type="InterPro" id="IPR032710">
    <property type="entry name" value="NTF2-like_dom_sf"/>
</dbReference>
<dbReference type="Gene3D" id="3.30.70.330">
    <property type="match status" value="1"/>
</dbReference>
<dbReference type="CDD" id="cd00780">
    <property type="entry name" value="NTF2"/>
    <property type="match status" value="1"/>
</dbReference>
<sequence length="500" mass="55251">MANQSENQPTATDVGNIFINQYYDFFQNDPQVLHKFYQDSSVLSRPGPDGSTTTVTTMEGIESMLLSLGYHNYGDLEISTTDSQFSFNGGVIVLVTGYLTGDDNVRRNFTQTFFLAPQHNGYFVLNDIFKYVDVVPSNVDENTPEAPVPSNHVVTEPAAVADQPVVSQITSVEVKNTNGMRGNDVMEIVPEPVTKYSVSADDPIESRRSVALKETEATASNTQNDAPKKSFAAVVTALSENKAPFVVRTPARKPAPKPFEQPRTPVTPEALTPRNNTAMEKNNVPAVKSHAIFVAKLPMDATREELEKIFKPYGPIKRNGIQVRSNWNQGNCFGFVEFESADSMQRALKASPIKCGEYELHVEERRGKLKPGDKGRFSSGRGGYRNDNFRGRENYGRDNYTEGRGNYNEGRGNYNEGRGNYNEGRGNYNEGRGNYNVGRGNYSGGRGYGRDDQEKRGEYREFSGPAARGNAGRNAEGYQNHKSYQNGGKAPRQTAKSAAA</sequence>
<protein>
    <recommendedName>
        <fullName evidence="8">NTF2 domain-containing protein</fullName>
    </recommendedName>
</protein>
<feature type="domain" description="RRM" evidence="4">
    <location>
        <begin position="290"/>
        <end position="367"/>
    </location>
</feature>
<dbReference type="InterPro" id="IPR000504">
    <property type="entry name" value="RRM_dom"/>
</dbReference>
<evidence type="ECO:0000259" key="5">
    <source>
        <dbReference type="PROSITE" id="PS50177"/>
    </source>
</evidence>
<dbReference type="Pfam" id="PF02136">
    <property type="entry name" value="NTF2"/>
    <property type="match status" value="1"/>
</dbReference>
<dbReference type="STRING" id="106549.A0A540LS35"/>
<dbReference type="InterPro" id="IPR018222">
    <property type="entry name" value="Nuclear_transport_factor_2_euk"/>
</dbReference>
<dbReference type="PANTHER" id="PTHR10693:SF45">
    <property type="entry name" value="NUCLEAR TRANSPORT FACTOR 2 (NTF2) FAMILY PROTEIN WITH RNA BINDING (RRM-RBD-RNP MOTIFS) DOMAIN-CONTAINING PROTEIN"/>
    <property type="match status" value="1"/>
</dbReference>
<feature type="compositionally biased region" description="Basic and acidic residues" evidence="3">
    <location>
        <begin position="387"/>
        <end position="401"/>
    </location>
</feature>
<feature type="domain" description="NTF2" evidence="5">
    <location>
        <begin position="14"/>
        <end position="131"/>
    </location>
</feature>
<dbReference type="GO" id="GO:1990904">
    <property type="term" value="C:ribonucleoprotein complex"/>
    <property type="evidence" value="ECO:0007669"/>
    <property type="project" value="TreeGrafter"/>
</dbReference>
<dbReference type="InterPro" id="IPR039539">
    <property type="entry name" value="Ras_GTPase_bind_prot"/>
</dbReference>
<feature type="compositionally biased region" description="Low complexity" evidence="3">
    <location>
        <begin position="402"/>
        <end position="440"/>
    </location>
</feature>